<dbReference type="EMBL" id="QUNO01000018">
    <property type="protein sequence ID" value="REH35164.1"/>
    <property type="molecule type" value="Genomic_DNA"/>
</dbReference>
<dbReference type="Proteomes" id="UP000256269">
    <property type="component" value="Unassembled WGS sequence"/>
</dbReference>
<dbReference type="Pfam" id="PF01636">
    <property type="entry name" value="APH"/>
    <property type="match status" value="1"/>
</dbReference>
<dbReference type="SUPFAM" id="SSF56112">
    <property type="entry name" value="Protein kinase-like (PK-like)"/>
    <property type="match status" value="1"/>
</dbReference>
<reference evidence="2 3" key="1">
    <citation type="submission" date="2018-08" db="EMBL/GenBank/DDBJ databases">
        <title>Genomic Encyclopedia of Archaeal and Bacterial Type Strains, Phase II (KMG-II): from individual species to whole genera.</title>
        <authorList>
            <person name="Goeker M."/>
        </authorList>
    </citation>
    <scope>NUCLEOTIDE SEQUENCE [LARGE SCALE GENOMIC DNA]</scope>
    <source>
        <strain evidence="2 3">DSM 45791</strain>
    </source>
</reference>
<evidence type="ECO:0000313" key="2">
    <source>
        <dbReference type="EMBL" id="REH35164.1"/>
    </source>
</evidence>
<dbReference type="RefSeq" id="WP_116179937.1">
    <property type="nucleotide sequence ID" value="NZ_CP144375.1"/>
</dbReference>
<sequence length="257" mass="27451">MGTGAVVGVADEIVKAHHDGADGHALADRMRLAAHPVLRGILLPPKESAPIAVGDRWVSVWPRGSPVRDDPSAAPWAEAGRLLARLHRVDPSRLGPIPPAGTPRRLRDAVTRLHGNPDATTILDAWATVRPLEPGFHLVHGDWHLGQLVRFEGHWLLIDVDDLGLGDPAWDLGRLAAGYAIGALPAYGWRRFLAGYRAAHGPAVPAIGDPWPALEPIARAFTVYAAATAAGADRPLDDVDLAALAACRRMIDSIDQK</sequence>
<gene>
    <name evidence="2" type="ORF">BCF44_11824</name>
</gene>
<evidence type="ECO:0000313" key="3">
    <source>
        <dbReference type="Proteomes" id="UP000256269"/>
    </source>
</evidence>
<proteinExistence type="predicted"/>
<comment type="caution">
    <text evidence="2">The sequence shown here is derived from an EMBL/GenBank/DDBJ whole genome shotgun (WGS) entry which is preliminary data.</text>
</comment>
<dbReference type="Gene3D" id="3.90.1200.10">
    <property type="match status" value="1"/>
</dbReference>
<dbReference type="GO" id="GO:0016740">
    <property type="term" value="F:transferase activity"/>
    <property type="evidence" value="ECO:0007669"/>
    <property type="project" value="UniProtKB-KW"/>
</dbReference>
<dbReference type="InterPro" id="IPR002575">
    <property type="entry name" value="Aminoglycoside_PTrfase"/>
</dbReference>
<organism evidence="2 3">
    <name type="scientific">Kutzneria buriramensis</name>
    <dbReference type="NCBI Taxonomy" id="1045776"/>
    <lineage>
        <taxon>Bacteria</taxon>
        <taxon>Bacillati</taxon>
        <taxon>Actinomycetota</taxon>
        <taxon>Actinomycetes</taxon>
        <taxon>Pseudonocardiales</taxon>
        <taxon>Pseudonocardiaceae</taxon>
        <taxon>Kutzneria</taxon>
    </lineage>
</organism>
<protein>
    <submittedName>
        <fullName evidence="2">Phosphotransferase family enzyme</fullName>
    </submittedName>
</protein>
<keyword evidence="2" id="KW-0808">Transferase</keyword>
<accession>A0A3E0H008</accession>
<dbReference type="AlphaFoldDB" id="A0A3E0H008"/>
<name>A0A3E0H008_9PSEU</name>
<dbReference type="InterPro" id="IPR011009">
    <property type="entry name" value="Kinase-like_dom_sf"/>
</dbReference>
<keyword evidence="3" id="KW-1185">Reference proteome</keyword>
<feature type="domain" description="Aminoglycoside phosphotransferase" evidence="1">
    <location>
        <begin position="70"/>
        <end position="201"/>
    </location>
</feature>
<evidence type="ECO:0000259" key="1">
    <source>
        <dbReference type="Pfam" id="PF01636"/>
    </source>
</evidence>
<dbReference type="OrthoDB" id="4558647at2"/>